<proteinExistence type="predicted"/>
<feature type="region of interest" description="Disordered" evidence="1">
    <location>
        <begin position="1"/>
        <end position="32"/>
    </location>
</feature>
<protein>
    <submittedName>
        <fullName evidence="2">Uncharacterized protein</fullName>
    </submittedName>
</protein>
<comment type="caution">
    <text evidence="2">The sequence shown here is derived from an EMBL/GenBank/DDBJ whole genome shotgun (WGS) entry which is preliminary data.</text>
</comment>
<name>A0A853DL64_9MICO</name>
<sequence>MADSEHPERSEQPDRDDVVEDLQAPAEKANPHMRCQATCPPYTCLNPSCVATVME</sequence>
<reference evidence="2 3" key="1">
    <citation type="submission" date="2020-07" db="EMBL/GenBank/DDBJ databases">
        <title>Sequencing the genomes of 1000 actinobacteria strains.</title>
        <authorList>
            <person name="Klenk H.-P."/>
        </authorList>
    </citation>
    <scope>NUCLEOTIDE SEQUENCE [LARGE SCALE GENOMIC DNA]</scope>
    <source>
        <strain evidence="2 3">DSM 29531</strain>
    </source>
</reference>
<dbReference type="Proteomes" id="UP000571817">
    <property type="component" value="Unassembled WGS sequence"/>
</dbReference>
<feature type="compositionally biased region" description="Basic and acidic residues" evidence="1">
    <location>
        <begin position="1"/>
        <end position="16"/>
    </location>
</feature>
<gene>
    <name evidence="2" type="ORF">HNR15_001848</name>
</gene>
<dbReference type="EMBL" id="JACCFW010000001">
    <property type="protein sequence ID" value="NYJ74885.1"/>
    <property type="molecule type" value="Genomic_DNA"/>
</dbReference>
<keyword evidence="3" id="KW-1185">Reference proteome</keyword>
<evidence type="ECO:0000313" key="3">
    <source>
        <dbReference type="Proteomes" id="UP000571817"/>
    </source>
</evidence>
<dbReference type="AlphaFoldDB" id="A0A853DL64"/>
<accession>A0A853DL64</accession>
<evidence type="ECO:0000313" key="2">
    <source>
        <dbReference type="EMBL" id="NYJ74885.1"/>
    </source>
</evidence>
<organism evidence="2 3">
    <name type="scientific">Allobranchiibius huperziae</name>
    <dbReference type="NCBI Taxonomy" id="1874116"/>
    <lineage>
        <taxon>Bacteria</taxon>
        <taxon>Bacillati</taxon>
        <taxon>Actinomycetota</taxon>
        <taxon>Actinomycetes</taxon>
        <taxon>Micrococcales</taxon>
        <taxon>Dermacoccaceae</taxon>
        <taxon>Allobranchiibius</taxon>
    </lineage>
</organism>
<evidence type="ECO:0000256" key="1">
    <source>
        <dbReference type="SAM" id="MobiDB-lite"/>
    </source>
</evidence>